<dbReference type="SMART" id="SM00248">
    <property type="entry name" value="ANK"/>
    <property type="match status" value="2"/>
</dbReference>
<dbReference type="InterPro" id="IPR002110">
    <property type="entry name" value="Ankyrin_rpt"/>
</dbReference>
<dbReference type="AlphaFoldDB" id="A0A8H5KPV4"/>
<evidence type="ECO:0000256" key="3">
    <source>
        <dbReference type="ARBA" id="ARBA00023002"/>
    </source>
</evidence>
<protein>
    <submittedName>
        <fullName evidence="7">Heterokaryon incompatibility 6 OR allele</fullName>
    </submittedName>
</protein>
<dbReference type="InterPro" id="IPR010730">
    <property type="entry name" value="HET"/>
</dbReference>
<sequence length="847" mass="96070">MDIPFEYKSFEYDALTSPTCIRLLWPIKRFQDAEHHSINGVPLMEFLLETSEHDRRPPYQALSYTWGNPKEAQIEQSDQYSMQHKYAIAVNGRLFYVGKNLYEALYRIQERMVRPNNIDDRCCPFNKTQLIQAAEEGNLQQVKECLDLGADHQCQDNFGETALHYAAENGCPVIARLLLRRGANRTIRDSTGRDPLGCCLQRKRRQWHETAQILRTWDKQDKDRSNPTKPKTLTGQPFWIDAICINQDDIQERNSQVAMMSQIYGSAHSVLAWLGEEDDTTQVACRFLLSEMASPEEYKSSFRRWVAYRRGDKLDLDEKPDGIVMSVRELLAIKCLVTRPWFSRTWVIQEVSLAKQIDMMCGPFQFSWVKLFELIFSRFGDLRTSMILSYGGPAIKFGRAVPGTEILSLFEIRIRTRPNCKEAKARREWLGERPTSQQLSLPALIVLSWNFGVSDPRDRIFALLGISQPLKGMWADYSKSVTEVFTDMAKILIQAKGDVSVQNWTQTEMDELEPLESLSFVQPPSSFLYQSTTISLNNPEHGRPTTMPSWVPMFNLQLVSWRIYDKKYNASRDRQANFHPSIPGILKLDGLVVDSIVELEEPPLWTFCERLIDDNAVEKWLGIVSRLSVIYPTGESRVEALWRTIVQEKQDYEKSEASKTWFKGEAYVHGMMFGETLKGQEDSFYTIKIKTISNLSIFPSISNIITTVLDIAANGGIVKPPDDAVLVVGAGPVCSMTAAVVAHYWLKVVIVERNKEPTRTPILDISCSEIDSSGDTVHNVPGGAHGPFEIQIDKILVRSAYRPSTTVAKSISGPQLRVFLAGDATHQNMATGGYSMNTGIGDAHDID</sequence>
<dbReference type="Pfam" id="PF12796">
    <property type="entry name" value="Ank_2"/>
    <property type="match status" value="1"/>
</dbReference>
<dbReference type="PANTHER" id="PTHR24148">
    <property type="entry name" value="ANKYRIN REPEAT DOMAIN-CONTAINING PROTEIN 39 HOMOLOG-RELATED"/>
    <property type="match status" value="1"/>
</dbReference>
<comment type="caution">
    <text evidence="7">The sequence shown here is derived from an EMBL/GenBank/DDBJ whole genome shotgun (WGS) entry which is preliminary data.</text>
</comment>
<dbReference type="SUPFAM" id="SSF48403">
    <property type="entry name" value="Ankyrin repeat"/>
    <property type="match status" value="1"/>
</dbReference>
<organism evidence="7 8">
    <name type="scientific">Fusarium pseudocircinatum</name>
    <dbReference type="NCBI Taxonomy" id="56676"/>
    <lineage>
        <taxon>Eukaryota</taxon>
        <taxon>Fungi</taxon>
        <taxon>Dikarya</taxon>
        <taxon>Ascomycota</taxon>
        <taxon>Pezizomycotina</taxon>
        <taxon>Sordariomycetes</taxon>
        <taxon>Hypocreomycetidae</taxon>
        <taxon>Hypocreales</taxon>
        <taxon>Nectriaceae</taxon>
        <taxon>Fusarium</taxon>
        <taxon>Fusarium fujikuroi species complex</taxon>
    </lineage>
</organism>
<dbReference type="Gene3D" id="3.50.50.60">
    <property type="entry name" value="FAD/NAD(P)-binding domain"/>
    <property type="match status" value="2"/>
</dbReference>
<dbReference type="OrthoDB" id="4476201at2759"/>
<dbReference type="Pfam" id="PF06985">
    <property type="entry name" value="HET"/>
    <property type="match status" value="2"/>
</dbReference>
<dbReference type="GO" id="GO:0071949">
    <property type="term" value="F:FAD binding"/>
    <property type="evidence" value="ECO:0007669"/>
    <property type="project" value="InterPro"/>
</dbReference>
<dbReference type="Gene3D" id="3.30.9.10">
    <property type="entry name" value="D-Amino Acid Oxidase, subunit A, domain 2"/>
    <property type="match status" value="1"/>
</dbReference>
<keyword evidence="3" id="KW-0560">Oxidoreductase</keyword>
<feature type="domain" description="Heterokaryon incompatibility" evidence="6">
    <location>
        <begin position="235"/>
        <end position="350"/>
    </location>
</feature>
<dbReference type="PANTHER" id="PTHR24148:SF73">
    <property type="entry name" value="HET DOMAIN PROTEIN (AFU_ORTHOLOGUE AFUA_8G01020)"/>
    <property type="match status" value="1"/>
</dbReference>
<evidence type="ECO:0000259" key="5">
    <source>
        <dbReference type="Pfam" id="PF01494"/>
    </source>
</evidence>
<evidence type="ECO:0000313" key="8">
    <source>
        <dbReference type="Proteomes" id="UP000546213"/>
    </source>
</evidence>
<evidence type="ECO:0000259" key="6">
    <source>
        <dbReference type="Pfam" id="PF06985"/>
    </source>
</evidence>
<evidence type="ECO:0000256" key="2">
    <source>
        <dbReference type="ARBA" id="ARBA00022827"/>
    </source>
</evidence>
<dbReference type="PROSITE" id="PS50088">
    <property type="entry name" value="ANK_REPEAT"/>
    <property type="match status" value="1"/>
</dbReference>
<proteinExistence type="predicted"/>
<dbReference type="InterPro" id="IPR052895">
    <property type="entry name" value="HetReg/Transcr_Mod"/>
</dbReference>
<keyword evidence="8" id="KW-1185">Reference proteome</keyword>
<evidence type="ECO:0000313" key="7">
    <source>
        <dbReference type="EMBL" id="KAF5577127.1"/>
    </source>
</evidence>
<keyword evidence="1" id="KW-0285">Flavoprotein</keyword>
<dbReference type="InterPro" id="IPR036770">
    <property type="entry name" value="Ankyrin_rpt-contain_sf"/>
</dbReference>
<evidence type="ECO:0000256" key="1">
    <source>
        <dbReference type="ARBA" id="ARBA00022630"/>
    </source>
</evidence>
<dbReference type="Proteomes" id="UP000546213">
    <property type="component" value="Unassembled WGS sequence"/>
</dbReference>
<dbReference type="GO" id="GO:0016491">
    <property type="term" value="F:oxidoreductase activity"/>
    <property type="evidence" value="ECO:0007669"/>
    <property type="project" value="UniProtKB-KW"/>
</dbReference>
<dbReference type="InterPro" id="IPR036188">
    <property type="entry name" value="FAD/NAD-bd_sf"/>
</dbReference>
<dbReference type="PROSITE" id="PS50297">
    <property type="entry name" value="ANK_REP_REGION"/>
    <property type="match status" value="1"/>
</dbReference>
<dbReference type="SUPFAM" id="SSF51905">
    <property type="entry name" value="FAD/NAD(P)-binding domain"/>
    <property type="match status" value="1"/>
</dbReference>
<name>A0A8H5KPV4_9HYPO</name>
<feature type="domain" description="Heterokaryon incompatibility" evidence="6">
    <location>
        <begin position="59"/>
        <end position="123"/>
    </location>
</feature>
<dbReference type="EMBL" id="JAAOAS010000393">
    <property type="protein sequence ID" value="KAF5577127.1"/>
    <property type="molecule type" value="Genomic_DNA"/>
</dbReference>
<reference evidence="7 8" key="1">
    <citation type="submission" date="2020-05" db="EMBL/GenBank/DDBJ databases">
        <title>Identification and distribution of gene clusters putatively required for synthesis of sphingolipid metabolism inhibitors in phylogenetically diverse species of the filamentous fungus Fusarium.</title>
        <authorList>
            <person name="Kim H.-S."/>
            <person name="Busman M."/>
            <person name="Brown D.W."/>
            <person name="Divon H."/>
            <person name="Uhlig S."/>
            <person name="Proctor R.H."/>
        </authorList>
    </citation>
    <scope>NUCLEOTIDE SEQUENCE [LARGE SCALE GENOMIC DNA]</scope>
    <source>
        <strain evidence="7 8">NRRL 36939</strain>
    </source>
</reference>
<accession>A0A8H5KPV4</accession>
<evidence type="ECO:0000256" key="4">
    <source>
        <dbReference type="PROSITE-ProRule" id="PRU00023"/>
    </source>
</evidence>
<keyword evidence="2" id="KW-0274">FAD</keyword>
<keyword evidence="4" id="KW-0040">ANK repeat</keyword>
<feature type="repeat" description="ANK" evidence="4">
    <location>
        <begin position="158"/>
        <end position="190"/>
    </location>
</feature>
<dbReference type="Gene3D" id="1.25.40.20">
    <property type="entry name" value="Ankyrin repeat-containing domain"/>
    <property type="match status" value="1"/>
</dbReference>
<dbReference type="InterPro" id="IPR002938">
    <property type="entry name" value="FAD-bd"/>
</dbReference>
<feature type="domain" description="FAD-binding" evidence="5">
    <location>
        <begin position="817"/>
        <end position="845"/>
    </location>
</feature>
<dbReference type="Pfam" id="PF01494">
    <property type="entry name" value="FAD_binding_3"/>
    <property type="match status" value="1"/>
</dbReference>
<gene>
    <name evidence="7" type="ORF">FPCIR_12241</name>
</gene>